<dbReference type="Proteomes" id="UP000461585">
    <property type="component" value="Unassembled WGS sequence"/>
</dbReference>
<dbReference type="InterPro" id="IPR011856">
    <property type="entry name" value="tRNA_endonuc-like_dom_sf"/>
</dbReference>
<feature type="domain" description="Restriction endonuclease type IV Mrr" evidence="1">
    <location>
        <begin position="11"/>
        <end position="121"/>
    </location>
</feature>
<keyword evidence="3" id="KW-1185">Reference proteome</keyword>
<dbReference type="Pfam" id="PF04471">
    <property type="entry name" value="Mrr_cat"/>
    <property type="match status" value="1"/>
</dbReference>
<dbReference type="InterPro" id="IPR011335">
    <property type="entry name" value="Restrct_endonuc-II-like"/>
</dbReference>
<evidence type="ECO:0000313" key="2">
    <source>
        <dbReference type="EMBL" id="NDL68609.1"/>
    </source>
</evidence>
<evidence type="ECO:0000259" key="1">
    <source>
        <dbReference type="Pfam" id="PF04471"/>
    </source>
</evidence>
<dbReference type="SUPFAM" id="SSF52980">
    <property type="entry name" value="Restriction endonuclease-like"/>
    <property type="match status" value="1"/>
</dbReference>
<organism evidence="2 3">
    <name type="scientific">Anaerotalea alkaliphila</name>
    <dbReference type="NCBI Taxonomy" id="2662126"/>
    <lineage>
        <taxon>Bacteria</taxon>
        <taxon>Bacillati</taxon>
        <taxon>Bacillota</taxon>
        <taxon>Clostridia</taxon>
        <taxon>Eubacteriales</taxon>
        <taxon>Anaerotalea</taxon>
    </lineage>
</organism>
<accession>A0A7X5KP39</accession>
<dbReference type="GO" id="GO:0009307">
    <property type="term" value="P:DNA restriction-modification system"/>
    <property type="evidence" value="ECO:0007669"/>
    <property type="project" value="InterPro"/>
</dbReference>
<keyword evidence="2" id="KW-0255">Endonuclease</keyword>
<protein>
    <submittedName>
        <fullName evidence="2">Restriction endonuclease</fullName>
    </submittedName>
</protein>
<proteinExistence type="predicted"/>
<dbReference type="InterPro" id="IPR007560">
    <property type="entry name" value="Restrct_endonuc_IV_Mrr"/>
</dbReference>
<reference evidence="2 3" key="1">
    <citation type="submission" date="2020-01" db="EMBL/GenBank/DDBJ databases">
        <title>Anaeroalcalibacter tamaniensis gen. nov., sp. nov., moderately halophilic strictly anaerobic fermenter bacterium from mud volcano of Taman peninsula.</title>
        <authorList>
            <person name="Frolova A."/>
            <person name="Merkel A.Y."/>
            <person name="Slobodkin A.I."/>
        </authorList>
    </citation>
    <scope>NUCLEOTIDE SEQUENCE [LARGE SCALE GENOMIC DNA]</scope>
    <source>
        <strain evidence="2 3">F-3ap</strain>
    </source>
</reference>
<keyword evidence="2" id="KW-0378">Hydrolase</keyword>
<dbReference type="EMBL" id="JAAEEH010000048">
    <property type="protein sequence ID" value="NDL68609.1"/>
    <property type="molecule type" value="Genomic_DNA"/>
</dbReference>
<name>A0A7X5KP39_9FIRM</name>
<keyword evidence="2" id="KW-0540">Nuclease</keyword>
<dbReference type="GO" id="GO:0004519">
    <property type="term" value="F:endonuclease activity"/>
    <property type="evidence" value="ECO:0007669"/>
    <property type="project" value="UniProtKB-KW"/>
</dbReference>
<comment type="caution">
    <text evidence="2">The sequence shown here is derived from an EMBL/GenBank/DDBJ whole genome shotgun (WGS) entry which is preliminary data.</text>
</comment>
<dbReference type="GO" id="GO:0003677">
    <property type="term" value="F:DNA binding"/>
    <property type="evidence" value="ECO:0007669"/>
    <property type="project" value="InterPro"/>
</dbReference>
<evidence type="ECO:0000313" key="3">
    <source>
        <dbReference type="Proteomes" id="UP000461585"/>
    </source>
</evidence>
<dbReference type="AlphaFoldDB" id="A0A7X5KP39"/>
<dbReference type="Gene3D" id="3.40.1350.10">
    <property type="match status" value="1"/>
</dbReference>
<gene>
    <name evidence="2" type="ORF">GXN74_12760</name>
</gene>
<sequence>MYSMTNRKPETWTELQDMVAHYFNYSGYEAITPCKIETVRGEVEVDVFVKADNELSNRIICECKYWNTPIPQEKIHAFRTVVNDSGASLGIIISKLGFQKGAIVAADKSNIKLFTWEQFLDYLFEKWFVYRKNRLRKLSKPLSVYTDPFDIPAELLSKSQLDEYKKTQVKFAGLYIMTFNFDENMVSKYNEAFDESVTTIEEFFNSAEEKIEDALSYYEVFFKGVEIPEWKFVW</sequence>